<organism evidence="2 3">
    <name type="scientific">Ectopseudomonas mendocina</name>
    <name type="common">Pseudomonas mendocina</name>
    <dbReference type="NCBI Taxonomy" id="300"/>
    <lineage>
        <taxon>Bacteria</taxon>
        <taxon>Pseudomonadati</taxon>
        <taxon>Pseudomonadota</taxon>
        <taxon>Gammaproteobacteria</taxon>
        <taxon>Pseudomonadales</taxon>
        <taxon>Pseudomonadaceae</taxon>
        <taxon>Ectopseudomonas</taxon>
    </lineage>
</organism>
<feature type="domain" description="DUF4422" evidence="1">
    <location>
        <begin position="7"/>
        <end position="224"/>
    </location>
</feature>
<dbReference type="Proteomes" id="UP001476583">
    <property type="component" value="Chromosome"/>
</dbReference>
<dbReference type="EMBL" id="CP148074">
    <property type="protein sequence ID" value="WXL27261.1"/>
    <property type="molecule type" value="Genomic_DNA"/>
</dbReference>
<proteinExistence type="predicted"/>
<protein>
    <submittedName>
        <fullName evidence="2">DUF4422 domain-containing protein</fullName>
    </submittedName>
</protein>
<accession>A0ABZ2RRG2</accession>
<evidence type="ECO:0000259" key="1">
    <source>
        <dbReference type="Pfam" id="PF14393"/>
    </source>
</evidence>
<evidence type="ECO:0000313" key="3">
    <source>
        <dbReference type="Proteomes" id="UP001476583"/>
    </source>
</evidence>
<dbReference type="Pfam" id="PF14393">
    <property type="entry name" value="DUF4422"/>
    <property type="match status" value="1"/>
</dbReference>
<evidence type="ECO:0000313" key="2">
    <source>
        <dbReference type="EMBL" id="WXL27261.1"/>
    </source>
</evidence>
<dbReference type="InterPro" id="IPR025536">
    <property type="entry name" value="DUF4422"/>
</dbReference>
<name>A0ABZ2RRG2_ECTME</name>
<sequence length="261" mass="29953">MSSSVSLMVAAHKDYEFPEDKGYLPVQVGRSLAANKLNITGDDSGDNISHLNKSFCELTGLYWLWKNQASDFYGLAHYRRYFKPVSGDGVRVAGKAIAATEDLLKQLDGYSILLSKPRNYWIESVRKHYVNAHNASDLDALRQVLSEKHPEYVASFDTVMGRTRVSLYNMFFMRADLFNSYCSWLFSILFELEKRIPYKSYGAYQGRVFGFLAERLLNVWVEKNIDPAQIKYLPVINIEGENLFKKAIGLLERKFKGVKQE</sequence>
<reference evidence="2 3" key="1">
    <citation type="submission" date="2024-03" db="EMBL/GenBank/DDBJ databases">
        <title>Complete genome of BD2.</title>
        <authorList>
            <person name="Cao G."/>
        </authorList>
    </citation>
    <scope>NUCLEOTIDE SEQUENCE [LARGE SCALE GENOMIC DNA]</scope>
    <source>
        <strain evidence="2 3">BD2</strain>
    </source>
</reference>
<gene>
    <name evidence="2" type="ORF">WG219_07365</name>
</gene>
<keyword evidence="3" id="KW-1185">Reference proteome</keyword>